<reference evidence="3" key="1">
    <citation type="submission" date="2025-08" db="UniProtKB">
        <authorList>
            <consortium name="RefSeq"/>
        </authorList>
    </citation>
    <scope>IDENTIFICATION</scope>
</reference>
<feature type="compositionally biased region" description="Polar residues" evidence="1">
    <location>
        <begin position="9"/>
        <end position="20"/>
    </location>
</feature>
<keyword evidence="2" id="KW-1185">Reference proteome</keyword>
<dbReference type="InParanoid" id="A0A6P7IR15"/>
<feature type="compositionally biased region" description="Basic and acidic residues" evidence="1">
    <location>
        <begin position="175"/>
        <end position="186"/>
    </location>
</feature>
<evidence type="ECO:0000313" key="2">
    <source>
        <dbReference type="Proteomes" id="UP000515145"/>
    </source>
</evidence>
<sequence length="216" mass="22747">MASKKQRWNESQINTKTSKPAQVKEGKDHSAQSVCSGGKQAASSLSKSIVSSGRSSSLSSKGGDSTAAAAAAGKVGGSLKRGSLVSQTSAGHPATRLPSRPARPALRLSSSRSFSSLHTSSLTAAPFMRSSRSLNRLDQRCTSTDDSEVKKGNNTGKKILDSARLSASEEQIIRYKKDSDNAEKRKTSITPQLPESSSSLVPANASHYNKGNKQVI</sequence>
<dbReference type="GeneID" id="114439978"/>
<dbReference type="OrthoDB" id="8962770at2759"/>
<proteinExistence type="predicted"/>
<feature type="compositionally biased region" description="Low complexity" evidence="1">
    <location>
        <begin position="43"/>
        <end position="72"/>
    </location>
</feature>
<dbReference type="RefSeq" id="XP_028267998.1">
    <property type="nucleotide sequence ID" value="XM_028412197.1"/>
</dbReference>
<name>A0A6P7IR15_9TELE</name>
<feature type="region of interest" description="Disordered" evidence="1">
    <location>
        <begin position="135"/>
        <end position="156"/>
    </location>
</feature>
<protein>
    <submittedName>
        <fullName evidence="3">Uncharacterized protein LOC114439978</fullName>
    </submittedName>
</protein>
<feature type="region of interest" description="Disordered" evidence="1">
    <location>
        <begin position="1"/>
        <end position="121"/>
    </location>
</feature>
<feature type="region of interest" description="Disordered" evidence="1">
    <location>
        <begin position="175"/>
        <end position="216"/>
    </location>
</feature>
<feature type="compositionally biased region" description="Polar residues" evidence="1">
    <location>
        <begin position="188"/>
        <end position="216"/>
    </location>
</feature>
<dbReference type="Proteomes" id="UP000515145">
    <property type="component" value="Chromosome 8"/>
</dbReference>
<dbReference type="AlphaFoldDB" id="A0A6P7IR15"/>
<evidence type="ECO:0000256" key="1">
    <source>
        <dbReference type="SAM" id="MobiDB-lite"/>
    </source>
</evidence>
<feature type="compositionally biased region" description="Polar residues" evidence="1">
    <location>
        <begin position="135"/>
        <end position="144"/>
    </location>
</feature>
<accession>A0A6P7IR15</accession>
<feature type="compositionally biased region" description="Low complexity" evidence="1">
    <location>
        <begin position="93"/>
        <end position="121"/>
    </location>
</feature>
<gene>
    <name evidence="3" type="primary">LOC114439978</name>
</gene>
<evidence type="ECO:0000313" key="3">
    <source>
        <dbReference type="RefSeq" id="XP_028267998.1"/>
    </source>
</evidence>
<organism evidence="2 3">
    <name type="scientific">Parambassis ranga</name>
    <name type="common">Indian glassy fish</name>
    <dbReference type="NCBI Taxonomy" id="210632"/>
    <lineage>
        <taxon>Eukaryota</taxon>
        <taxon>Metazoa</taxon>
        <taxon>Chordata</taxon>
        <taxon>Craniata</taxon>
        <taxon>Vertebrata</taxon>
        <taxon>Euteleostomi</taxon>
        <taxon>Actinopterygii</taxon>
        <taxon>Neopterygii</taxon>
        <taxon>Teleostei</taxon>
        <taxon>Neoteleostei</taxon>
        <taxon>Acanthomorphata</taxon>
        <taxon>Ovalentaria</taxon>
        <taxon>Ambassidae</taxon>
        <taxon>Parambassis</taxon>
    </lineage>
</organism>